<keyword evidence="3" id="KW-1185">Reference proteome</keyword>
<dbReference type="PROSITE" id="PS51257">
    <property type="entry name" value="PROKAR_LIPOPROTEIN"/>
    <property type="match status" value="1"/>
</dbReference>
<reference evidence="2 3" key="1">
    <citation type="submission" date="2018-03" db="EMBL/GenBank/DDBJ databases">
        <title>Genomic Encyclopedia of Archaeal and Bacterial Type Strains, Phase II (KMG-II): from individual species to whole genera.</title>
        <authorList>
            <person name="Goeker M."/>
        </authorList>
    </citation>
    <scope>NUCLEOTIDE SEQUENCE [LARGE SCALE GENOMIC DNA]</scope>
    <source>
        <strain evidence="2 3">DSM 45601</strain>
    </source>
</reference>
<comment type="caution">
    <text evidence="2">The sequence shown here is derived from an EMBL/GenBank/DDBJ whole genome shotgun (WGS) entry which is preliminary data.</text>
</comment>
<gene>
    <name evidence="2" type="ORF">CLV72_104142</name>
</gene>
<organism evidence="2 3">
    <name type="scientific">Allonocardiopsis opalescens</name>
    <dbReference type="NCBI Taxonomy" id="1144618"/>
    <lineage>
        <taxon>Bacteria</taxon>
        <taxon>Bacillati</taxon>
        <taxon>Actinomycetota</taxon>
        <taxon>Actinomycetes</taxon>
        <taxon>Streptosporangiales</taxon>
        <taxon>Allonocardiopsis</taxon>
    </lineage>
</organism>
<dbReference type="Gene3D" id="3.40.50.1440">
    <property type="entry name" value="Tubulin/FtsZ, GTPase domain"/>
    <property type="match status" value="1"/>
</dbReference>
<dbReference type="EMBL" id="PVZC01000004">
    <property type="protein sequence ID" value="PRX98564.1"/>
    <property type="molecule type" value="Genomic_DNA"/>
</dbReference>
<dbReference type="AlphaFoldDB" id="A0A2T0Q433"/>
<accession>A0A2T0Q433</accession>
<dbReference type="InterPro" id="IPR025904">
    <property type="entry name" value="Tubulin-like"/>
</dbReference>
<evidence type="ECO:0000313" key="3">
    <source>
        <dbReference type="Proteomes" id="UP000237846"/>
    </source>
</evidence>
<feature type="coiled-coil region" evidence="1">
    <location>
        <begin position="597"/>
        <end position="624"/>
    </location>
</feature>
<dbReference type="Pfam" id="PF13809">
    <property type="entry name" value="Tubulin_2"/>
    <property type="match status" value="1"/>
</dbReference>
<name>A0A2T0Q433_9ACTN</name>
<sequence length="1057" mass="116611">MTMKLFQPMLFLGLGGTGCLIGAELERRLREELCGPDGSEFARRHPGGNLLPYQLPAALQFVYADVNRAELDRLPRRVVPGEQHIAAAQQTAHYVRDLVPAAYTYPEVARSLRLSADKVVAPWLPPGNGEPRVSPLDRGAGQFPTVGRAALFETFRHGVGPAIGPLHDAIGRLSTSGPDLQVLGGRPPVSCDVFVAFSVAGGTGAGIFYDYIHLVGRTFEQVGMRVKIYPLVLMPSAFDDGRGGGRFARLNAGRALLDIFRLVDSQNTGGASLDLLGATTEHHPDDVAVRYPREGRVELSPATMQTAFLFSRPPGAEREDLHRSVVSLILSLAGADLDSAAGDGERPADETHQSFADSFINSQAEREVPAESGIGNRGVSTALVASMTVPVDELSDIVGARLLRAAVEEMSQSPGAAESNRVLLEEFFTLANLNPLLARTGIDFAEPQPAHGARDITSALFDRGDAMRRSLQALRERLSREAPELAARFDHRVAVRTLMGKADPFRVRRTVLGNPAATDEVDRMGVVGMLNYRRTAPPPPQGLSQAPPGIPEVRDRMGGVVKARWGDPAVVQTRAAQDSWFLWQSHVAWGEAWSAAAARWNRAAAQLEAEVTGLTEALVEHARADHDRFEQKSRELYRPRTGISYLLPPTGDNLEPFYRRVRDRLIEARVAVSRLRPNSNEADLVGDILGDEGWRRLYERAVDSSPAAAVAALRERLKTEIKQFLRNPGPARTPLLPQLSHLLAQAAGQGDHSVDDADVNRFEAQLAGLLPAGYSPQGAGPLKILVTYHAPEVSPRVEQYLSQAVNLPRDARMTYEYRPTAAESISVVLFRSSMSVTEVREVREVMRLWSDALARQQPQDYLRWRQRLGYDFGYLATTEEHRQRILHRMLNALWNGRAKIEGDPRSPSEVRFVLGGGVAMPLRLSPLDRASSWGSLLRAYETWVFNGEDGITRQFCEQLMMELPEGVETRPVPPAEPYRVLRMIADEEARQVERLVDELPPGQAHRAHQLREFWSTTLPAALRREFEGATMPIRSNLLALEQSAFPPERERGTEPGW</sequence>
<proteinExistence type="predicted"/>
<dbReference type="InterPro" id="IPR036525">
    <property type="entry name" value="Tubulin/FtsZ_GTPase_sf"/>
</dbReference>
<dbReference type="Proteomes" id="UP000237846">
    <property type="component" value="Unassembled WGS sequence"/>
</dbReference>
<protein>
    <submittedName>
        <fullName evidence="2">Tubulin-like protein</fullName>
    </submittedName>
</protein>
<keyword evidence="1" id="KW-0175">Coiled coil</keyword>
<evidence type="ECO:0000313" key="2">
    <source>
        <dbReference type="EMBL" id="PRX98564.1"/>
    </source>
</evidence>
<evidence type="ECO:0000256" key="1">
    <source>
        <dbReference type="SAM" id="Coils"/>
    </source>
</evidence>